<dbReference type="PANTHER" id="PTHR47683">
    <property type="entry name" value="PSEUDOURIDINE SYNTHASE FAMILY PROTEIN-RELATED"/>
    <property type="match status" value="1"/>
</dbReference>
<comment type="similarity">
    <text evidence="1 4">Belongs to the pseudouridine synthase RsuA family.</text>
</comment>
<dbReference type="NCBIfam" id="TIGR00093">
    <property type="entry name" value="pseudouridine synthase"/>
    <property type="match status" value="1"/>
</dbReference>
<organism evidence="6 7">
    <name type="scientific">Melioribacter roseus (strain DSM 23840 / JCM 17771 / VKM B-2668 / P3M-2)</name>
    <dbReference type="NCBI Taxonomy" id="1191523"/>
    <lineage>
        <taxon>Bacteria</taxon>
        <taxon>Pseudomonadati</taxon>
        <taxon>Ignavibacteriota</taxon>
        <taxon>Ignavibacteria</taxon>
        <taxon>Ignavibacteriales</taxon>
        <taxon>Melioribacteraceae</taxon>
        <taxon>Melioribacter</taxon>
    </lineage>
</organism>
<evidence type="ECO:0000313" key="6">
    <source>
        <dbReference type="EMBL" id="AFN75781.1"/>
    </source>
</evidence>
<dbReference type="Gene3D" id="3.10.290.10">
    <property type="entry name" value="RNA-binding S4 domain"/>
    <property type="match status" value="1"/>
</dbReference>
<dbReference type="GO" id="GO:0003723">
    <property type="term" value="F:RNA binding"/>
    <property type="evidence" value="ECO:0007669"/>
    <property type="project" value="UniProtKB-KW"/>
</dbReference>
<dbReference type="InterPro" id="IPR036986">
    <property type="entry name" value="S4_RNA-bd_sf"/>
</dbReference>
<sequence>MNKFLSECGISSRRNSEEYIKTGRVSVNGNIVTDFSFYVDPAVDVVYLDGEKLKPEKKVYYLLNKPKGYITTTSDEKNRKKVTDLIKTKHKIFPVGRLDYNTTGVLILTNDGNFSNLMTHPSKKIPRVYRATLDKPLIQEHADKLSKGIYLDGRKSKFEEIKYVNSNNKKMVEVTTVEGRNHFVKRMFGQLGYFVKSLERVSFGIFTLEKLPYGYYREITDKEIEKVYKLYDK</sequence>
<proteinExistence type="inferred from homology"/>
<dbReference type="InterPro" id="IPR002942">
    <property type="entry name" value="S4_RNA-bd"/>
</dbReference>
<evidence type="ECO:0000259" key="5">
    <source>
        <dbReference type="SMART" id="SM00363"/>
    </source>
</evidence>
<dbReference type="eggNOG" id="COG1187">
    <property type="taxonomic scope" value="Bacteria"/>
</dbReference>
<reference evidence="6 7" key="1">
    <citation type="journal article" date="2013" name="PLoS ONE">
        <title>Genomic analysis of Melioribacter roseus, facultatively anaerobic organotrophic bacterium representing a novel deep lineage within Bacteriodetes/Chlorobi group.</title>
        <authorList>
            <person name="Kadnikov V.V."/>
            <person name="Mardanov A.V."/>
            <person name="Podosokorskaya O.A."/>
            <person name="Gavrilov S.N."/>
            <person name="Kublanov I.V."/>
            <person name="Beletsky A.V."/>
            <person name="Bonch-Osmolovskaya E.A."/>
            <person name="Ravin N.V."/>
        </authorList>
    </citation>
    <scope>NUCLEOTIDE SEQUENCE [LARGE SCALE GENOMIC DNA]</scope>
    <source>
        <strain evidence="7">JCM 17771 / P3M-2</strain>
    </source>
</reference>
<evidence type="ECO:0000256" key="2">
    <source>
        <dbReference type="ARBA" id="ARBA00023235"/>
    </source>
</evidence>
<protein>
    <recommendedName>
        <fullName evidence="4">Pseudouridine synthase</fullName>
        <ecNumber evidence="4">5.4.99.-</ecNumber>
    </recommendedName>
</protein>
<dbReference type="Pfam" id="PF00849">
    <property type="entry name" value="PseudoU_synth_2"/>
    <property type="match status" value="1"/>
</dbReference>
<keyword evidence="2 4" id="KW-0413">Isomerase</keyword>
<dbReference type="InterPro" id="IPR018496">
    <property type="entry name" value="PsdUridine_synth_RsuA/RluB_CS"/>
</dbReference>
<dbReference type="EMBL" id="CP003557">
    <property type="protein sequence ID" value="AFN75781.1"/>
    <property type="molecule type" value="Genomic_DNA"/>
</dbReference>
<dbReference type="Gene3D" id="3.30.70.580">
    <property type="entry name" value="Pseudouridine synthase I, catalytic domain, N-terminal subdomain"/>
    <property type="match status" value="1"/>
</dbReference>
<dbReference type="InterPro" id="IPR020103">
    <property type="entry name" value="PsdUridine_synth_cat_dom_sf"/>
</dbReference>
<dbReference type="InterPro" id="IPR006145">
    <property type="entry name" value="PsdUridine_synth_RsuA/RluA"/>
</dbReference>
<dbReference type="STRING" id="1191523.MROS_2551"/>
<dbReference type="PROSITE" id="PS50889">
    <property type="entry name" value="S4"/>
    <property type="match status" value="1"/>
</dbReference>
<evidence type="ECO:0000313" key="7">
    <source>
        <dbReference type="Proteomes" id="UP000009011"/>
    </source>
</evidence>
<dbReference type="CDD" id="cd02870">
    <property type="entry name" value="PseudoU_synth_RsuA_like"/>
    <property type="match status" value="1"/>
</dbReference>
<keyword evidence="3" id="KW-0694">RNA-binding</keyword>
<dbReference type="Proteomes" id="UP000009011">
    <property type="component" value="Chromosome"/>
</dbReference>
<accession>I7A7C2</accession>
<dbReference type="PATRIC" id="fig|1191523.3.peg.2686"/>
<dbReference type="HOGENOM" id="CLU_024979_1_2_10"/>
<dbReference type="InterPro" id="IPR000748">
    <property type="entry name" value="PsdUridine_synth_RsuA/RluB/E/F"/>
</dbReference>
<evidence type="ECO:0000256" key="3">
    <source>
        <dbReference type="PROSITE-ProRule" id="PRU00182"/>
    </source>
</evidence>
<dbReference type="GO" id="GO:0000455">
    <property type="term" value="P:enzyme-directed rRNA pseudouridine synthesis"/>
    <property type="evidence" value="ECO:0007669"/>
    <property type="project" value="UniProtKB-ARBA"/>
</dbReference>
<feature type="domain" description="RNA-binding S4" evidence="5">
    <location>
        <begin position="1"/>
        <end position="62"/>
    </location>
</feature>
<dbReference type="CDD" id="cd00165">
    <property type="entry name" value="S4"/>
    <property type="match status" value="1"/>
</dbReference>
<dbReference type="SUPFAM" id="SSF55120">
    <property type="entry name" value="Pseudouridine synthase"/>
    <property type="match status" value="1"/>
</dbReference>
<dbReference type="Gene3D" id="3.30.70.1560">
    <property type="entry name" value="Alpha-L RNA-binding motif"/>
    <property type="match status" value="1"/>
</dbReference>
<dbReference type="AlphaFoldDB" id="I7A7C2"/>
<dbReference type="SMART" id="SM00363">
    <property type="entry name" value="S4"/>
    <property type="match status" value="1"/>
</dbReference>
<dbReference type="GO" id="GO:0120159">
    <property type="term" value="F:rRNA pseudouridine synthase activity"/>
    <property type="evidence" value="ECO:0007669"/>
    <property type="project" value="UniProtKB-ARBA"/>
</dbReference>
<name>I7A7C2_MELRP</name>
<keyword evidence="7" id="KW-1185">Reference proteome</keyword>
<dbReference type="PANTHER" id="PTHR47683:SF2">
    <property type="entry name" value="RNA-BINDING S4 DOMAIN-CONTAINING PROTEIN"/>
    <property type="match status" value="1"/>
</dbReference>
<gene>
    <name evidence="6" type="ordered locus">MROS_2551</name>
</gene>
<dbReference type="PROSITE" id="PS01149">
    <property type="entry name" value="PSI_RSU"/>
    <property type="match status" value="1"/>
</dbReference>
<dbReference type="SUPFAM" id="SSF55174">
    <property type="entry name" value="Alpha-L RNA-binding motif"/>
    <property type="match status" value="1"/>
</dbReference>
<dbReference type="EC" id="5.4.99.-" evidence="4"/>
<dbReference type="Pfam" id="PF01479">
    <property type="entry name" value="S4"/>
    <property type="match status" value="1"/>
</dbReference>
<dbReference type="InterPro" id="IPR050343">
    <property type="entry name" value="RsuA_PseudoU_synthase"/>
</dbReference>
<dbReference type="KEGG" id="mro:MROS_2551"/>
<evidence type="ECO:0000256" key="4">
    <source>
        <dbReference type="RuleBase" id="RU003887"/>
    </source>
</evidence>
<dbReference type="InterPro" id="IPR042092">
    <property type="entry name" value="PsdUridine_s_RsuA/RluB/E/F_cat"/>
</dbReference>
<evidence type="ECO:0000256" key="1">
    <source>
        <dbReference type="ARBA" id="ARBA00008348"/>
    </source>
</evidence>
<dbReference type="InterPro" id="IPR020094">
    <property type="entry name" value="TruA/RsuA/RluB/E/F_N"/>
</dbReference>